<dbReference type="KEGG" id="zpl:ZBT109_2370"/>
<dbReference type="RefSeq" id="WP_038279792.1">
    <property type="nucleotide sequence ID" value="NZ_AP018933.1"/>
</dbReference>
<dbReference type="PROSITE" id="PS01332">
    <property type="entry name" value="HTH_RRF2_1"/>
    <property type="match status" value="1"/>
</dbReference>
<dbReference type="EMBL" id="AP018933">
    <property type="protein sequence ID" value="BBG31101.1"/>
    <property type="molecule type" value="Genomic_DNA"/>
</dbReference>
<dbReference type="Gene3D" id="1.10.10.10">
    <property type="entry name" value="Winged helix-like DNA-binding domain superfamily/Winged helix DNA-binding domain"/>
    <property type="match status" value="1"/>
</dbReference>
<organism evidence="2 3">
    <name type="scientific">Zymobacter palmae</name>
    <dbReference type="NCBI Taxonomy" id="33074"/>
    <lineage>
        <taxon>Bacteria</taxon>
        <taxon>Pseudomonadati</taxon>
        <taxon>Pseudomonadota</taxon>
        <taxon>Gammaproteobacteria</taxon>
        <taxon>Oceanospirillales</taxon>
        <taxon>Halomonadaceae</taxon>
        <taxon>Zymobacter group</taxon>
        <taxon>Zymobacter</taxon>
    </lineage>
</organism>
<dbReference type="InterPro" id="IPR000944">
    <property type="entry name" value="Tscrpt_reg_Rrf2"/>
</dbReference>
<dbReference type="PANTHER" id="PTHR33221">
    <property type="entry name" value="WINGED HELIX-TURN-HELIX TRANSCRIPTIONAL REGULATOR, RRF2 FAMILY"/>
    <property type="match status" value="1"/>
</dbReference>
<dbReference type="AlphaFoldDB" id="A0A348HHJ9"/>
<proteinExistence type="predicted"/>
<dbReference type="Pfam" id="PF02082">
    <property type="entry name" value="Rrf2"/>
    <property type="match status" value="1"/>
</dbReference>
<dbReference type="NCBIfam" id="TIGR00738">
    <property type="entry name" value="rrf2_super"/>
    <property type="match status" value="1"/>
</dbReference>
<dbReference type="InterPro" id="IPR036388">
    <property type="entry name" value="WH-like_DNA-bd_sf"/>
</dbReference>
<gene>
    <name evidence="2" type="ORF">ZBT109_2370</name>
</gene>
<dbReference type="InterPro" id="IPR030489">
    <property type="entry name" value="TR_Rrf2-type_CS"/>
</dbReference>
<evidence type="ECO:0000313" key="3">
    <source>
        <dbReference type="Proteomes" id="UP000267342"/>
    </source>
</evidence>
<dbReference type="OrthoDB" id="9808360at2"/>
<dbReference type="GO" id="GO:0005829">
    <property type="term" value="C:cytosol"/>
    <property type="evidence" value="ECO:0007669"/>
    <property type="project" value="TreeGrafter"/>
</dbReference>
<dbReference type="PANTHER" id="PTHR33221:SF5">
    <property type="entry name" value="HTH-TYPE TRANSCRIPTIONAL REGULATOR ISCR"/>
    <property type="match status" value="1"/>
</dbReference>
<reference evidence="2 3" key="1">
    <citation type="submission" date="2018-09" db="EMBL/GenBank/DDBJ databases">
        <title>Zymobacter palmae IAM14233 (=T109) whole genome analysis.</title>
        <authorList>
            <person name="Yanase H."/>
        </authorList>
    </citation>
    <scope>NUCLEOTIDE SEQUENCE [LARGE SCALE GENOMIC DNA]</scope>
    <source>
        <strain evidence="2 3">IAM14233</strain>
    </source>
</reference>
<evidence type="ECO:0000313" key="2">
    <source>
        <dbReference type="EMBL" id="BBG31101.1"/>
    </source>
</evidence>
<dbReference type="Proteomes" id="UP000267342">
    <property type="component" value="Chromosome"/>
</dbReference>
<dbReference type="STRING" id="1123510.GCA_000620025_01916"/>
<dbReference type="FunFam" id="1.10.10.10:FF:000026">
    <property type="entry name" value="HTH-type transcriptional regulator IscR"/>
    <property type="match status" value="1"/>
</dbReference>
<dbReference type="GO" id="GO:0003700">
    <property type="term" value="F:DNA-binding transcription factor activity"/>
    <property type="evidence" value="ECO:0007669"/>
    <property type="project" value="TreeGrafter"/>
</dbReference>
<keyword evidence="1" id="KW-0238">DNA-binding</keyword>
<sequence length="156" mass="17275">MRLTTKGRYAVTAMLDLAIHAENNTPISLADISKRQAISLSYLEQLFARLRRSGLVNSVRGPGGGYLLSDSPDNISIARVVDAVNESVDATRCQKRGDCQNGAPCLTHHLWCELSDTIHDFLDGISLGQLLRRREVSDIAHMQQGHHDERVISFAH</sequence>
<dbReference type="InterPro" id="IPR036390">
    <property type="entry name" value="WH_DNA-bd_sf"/>
</dbReference>
<dbReference type="PROSITE" id="PS51197">
    <property type="entry name" value="HTH_RRF2_2"/>
    <property type="match status" value="1"/>
</dbReference>
<name>A0A348HHJ9_9GAMM</name>
<keyword evidence="3" id="KW-1185">Reference proteome</keyword>
<dbReference type="GO" id="GO:0003677">
    <property type="term" value="F:DNA binding"/>
    <property type="evidence" value="ECO:0007669"/>
    <property type="project" value="UniProtKB-KW"/>
</dbReference>
<dbReference type="SUPFAM" id="SSF46785">
    <property type="entry name" value="Winged helix' DNA-binding domain"/>
    <property type="match status" value="1"/>
</dbReference>
<accession>A0A348HHJ9</accession>
<evidence type="ECO:0000256" key="1">
    <source>
        <dbReference type="ARBA" id="ARBA00023125"/>
    </source>
</evidence>
<protein>
    <submittedName>
        <fullName evidence="2">Predicted transcriptional regulator</fullName>
    </submittedName>
</protein>